<keyword evidence="3" id="KW-1185">Reference proteome</keyword>
<proteinExistence type="predicted"/>
<feature type="domain" description="DUF7305" evidence="1">
    <location>
        <begin position="318"/>
        <end position="431"/>
    </location>
</feature>
<organism evidence="2 3">
    <name type="scientific">Ruficoccus amylovorans</name>
    <dbReference type="NCBI Taxonomy" id="1804625"/>
    <lineage>
        <taxon>Bacteria</taxon>
        <taxon>Pseudomonadati</taxon>
        <taxon>Verrucomicrobiota</taxon>
        <taxon>Opitutia</taxon>
        <taxon>Puniceicoccales</taxon>
        <taxon>Cerasicoccaceae</taxon>
        <taxon>Ruficoccus</taxon>
    </lineage>
</organism>
<dbReference type="Pfam" id="PF23981">
    <property type="entry name" value="DUF7305"/>
    <property type="match status" value="1"/>
</dbReference>
<evidence type="ECO:0000313" key="2">
    <source>
        <dbReference type="EMBL" id="MBC2592920.1"/>
    </source>
</evidence>
<gene>
    <name evidence="2" type="ORF">H5P28_01475</name>
</gene>
<name>A0A842H9C4_9BACT</name>
<dbReference type="AlphaFoldDB" id="A0A842H9C4"/>
<protein>
    <recommendedName>
        <fullName evidence="1">DUF7305 domain-containing protein</fullName>
    </recommendedName>
</protein>
<evidence type="ECO:0000259" key="1">
    <source>
        <dbReference type="Pfam" id="PF23981"/>
    </source>
</evidence>
<comment type="caution">
    <text evidence="2">The sequence shown here is derived from an EMBL/GenBank/DDBJ whole genome shotgun (WGS) entry which is preliminary data.</text>
</comment>
<evidence type="ECO:0000313" key="3">
    <source>
        <dbReference type="Proteomes" id="UP000546464"/>
    </source>
</evidence>
<dbReference type="Proteomes" id="UP000546464">
    <property type="component" value="Unassembled WGS sequence"/>
</dbReference>
<dbReference type="RefSeq" id="WP_185673931.1">
    <property type="nucleotide sequence ID" value="NZ_JACHVB010000012.1"/>
</dbReference>
<dbReference type="EMBL" id="JACHVB010000012">
    <property type="protein sequence ID" value="MBC2592920.1"/>
    <property type="molecule type" value="Genomic_DNA"/>
</dbReference>
<dbReference type="InterPro" id="IPR055729">
    <property type="entry name" value="DUF7305"/>
</dbReference>
<accession>A0A842H9C4</accession>
<reference evidence="2 3" key="1">
    <citation type="submission" date="2020-07" db="EMBL/GenBank/DDBJ databases">
        <authorList>
            <person name="Feng X."/>
        </authorList>
    </citation>
    <scope>NUCLEOTIDE SEQUENCE [LARGE SCALE GENOMIC DNA]</scope>
    <source>
        <strain evidence="2 3">JCM31066</strain>
    </source>
</reference>
<sequence>MKDRSARRGSVILVTLIFATAALLIILSQTRTLMQQYETTVDYGIGQSAFHLSESGLERAMHAITEGDMGSDGWNPQGTRSWSKSFSEKLYRSYEADTTVSVNLDTDQVYTITALTGVKVGGELVQSAVEIKVRASRTVAQEENSSGSGIFGYGMVAKDGLKLNHNNPGMRVASYNSDTDYGVPVFGQNTGYDIVVATPSKNGWAININNAYIHGAVRSGGGTIGYSNSHPHDPRQNATVIGPDSGMTYGVDPNRISTDFDAEIPSPDYPTTEGRAVSTMDQNDWQNKARISLGSWNQPTWVSTERINSNNGSQINIVGDVVIDAQRNLNLGADVNIAPGATLIIMAGENIHINAQQIDQQYPAQLQIIAKNNQDVVLNNFKVFTGVINAPNSNVRLAGVGGSPKSQFRGAIVARYIEVTNGAEFYYDTNLGGGGQSDSEDAGGSSGGIAELKLLSWREVSPASLQ</sequence>